<comment type="subcellular location">
    <subcellularLocation>
        <location evidence="1">Secreted</location>
        <location evidence="1">Cell wall</location>
        <topology evidence="1">Peptidoglycan-anchor</topology>
    </subcellularLocation>
</comment>
<feature type="domain" description="Gram-positive cocci surface proteins LPxTG" evidence="9">
    <location>
        <begin position="392"/>
        <end position="424"/>
    </location>
</feature>
<protein>
    <submittedName>
        <fullName evidence="10">LPXTG cell wall anchor domain-containing protein</fullName>
    </submittedName>
</protein>
<sequence length="424" mass="45310">MTRKSLTIRSIVLMLLAGLAVFALAINQAKRVSANENNQYLTSVSLQDTTNPGATKYGPIDDMHVTYGFKIPKGSLSSSNDSLTVKVPEQFNLQAVLNFDIKDANNNVIGKATANPSTKTVSVKFTDFGMQENKNGDITGTFDITLKWDLNHVNTGVTTTINWNLPDKDGTTPNATDVIINPATGPAADEKLAKWSWYDPDNANIIHWAIRVNYQKLTVHNAVLTDTIGPGQKIVGTFTGKKAEYDANGNLTSTTEIYTHSAFSKDSDTSFHLNMGDINSTYLIYYETEITDGGAMKKYGNTVDLTGSDIQKQEQSVNSPTYSGSGSASSNGSGDNTPDTPDTPKNQPVAPTTPTGPNTPAVPENSNQSNNSQSKSASTPASTTQAAAPAPLPETGKKTNESLLLVGLVAGMTTAGLYFVTRKH</sequence>
<keyword evidence="5" id="KW-0572">Peptidoglycan-anchor</keyword>
<feature type="compositionally biased region" description="Low complexity" evidence="6">
    <location>
        <begin position="348"/>
        <end position="389"/>
    </location>
</feature>
<accession>A0ABS5QUD6</accession>
<dbReference type="InterPro" id="IPR011252">
    <property type="entry name" value="Fibrogen-bd_dom1"/>
</dbReference>
<dbReference type="Pfam" id="PF17961">
    <property type="entry name" value="Big_8"/>
    <property type="match status" value="1"/>
</dbReference>
<evidence type="ECO:0000256" key="7">
    <source>
        <dbReference type="SAM" id="Phobius"/>
    </source>
</evidence>
<name>A0ABS5QUD6_9LACO</name>
<evidence type="ECO:0000256" key="1">
    <source>
        <dbReference type="ARBA" id="ARBA00004168"/>
    </source>
</evidence>
<dbReference type="EMBL" id="JAAMFJ010000007">
    <property type="protein sequence ID" value="MBS9336801.1"/>
    <property type="molecule type" value="Genomic_DNA"/>
</dbReference>
<dbReference type="InterPro" id="IPR041171">
    <property type="entry name" value="SDR_Ig"/>
</dbReference>
<evidence type="ECO:0000256" key="8">
    <source>
        <dbReference type="SAM" id="SignalP"/>
    </source>
</evidence>
<dbReference type="SUPFAM" id="SSF49401">
    <property type="entry name" value="Bacterial adhesins"/>
    <property type="match status" value="2"/>
</dbReference>
<evidence type="ECO:0000256" key="2">
    <source>
        <dbReference type="ARBA" id="ARBA00022512"/>
    </source>
</evidence>
<keyword evidence="7" id="KW-0812">Transmembrane</keyword>
<evidence type="ECO:0000256" key="5">
    <source>
        <dbReference type="ARBA" id="ARBA00023088"/>
    </source>
</evidence>
<feature type="transmembrane region" description="Helical" evidence="7">
    <location>
        <begin position="402"/>
        <end position="420"/>
    </location>
</feature>
<comment type="caution">
    <text evidence="10">The sequence shown here is derived from an EMBL/GenBank/DDBJ whole genome shotgun (WGS) entry which is preliminary data.</text>
</comment>
<feature type="compositionally biased region" description="Low complexity" evidence="6">
    <location>
        <begin position="323"/>
        <end position="334"/>
    </location>
</feature>
<evidence type="ECO:0000256" key="6">
    <source>
        <dbReference type="SAM" id="MobiDB-lite"/>
    </source>
</evidence>
<dbReference type="RefSeq" id="WP_213793350.1">
    <property type="nucleotide sequence ID" value="NZ_JAAMFJ010000007.1"/>
</dbReference>
<keyword evidence="11" id="KW-1185">Reference proteome</keyword>
<dbReference type="NCBIfam" id="TIGR01167">
    <property type="entry name" value="LPXTG_anchor"/>
    <property type="match status" value="1"/>
</dbReference>
<dbReference type="InterPro" id="IPR019931">
    <property type="entry name" value="LPXTG_anchor"/>
</dbReference>
<keyword evidence="2" id="KW-0134">Cell wall</keyword>
<evidence type="ECO:0000259" key="9">
    <source>
        <dbReference type="PROSITE" id="PS50847"/>
    </source>
</evidence>
<dbReference type="Proteomes" id="UP000735205">
    <property type="component" value="Unassembled WGS sequence"/>
</dbReference>
<dbReference type="InterPro" id="IPR008456">
    <property type="entry name" value="Collagen-bd_dom"/>
</dbReference>
<keyword evidence="7" id="KW-1133">Transmembrane helix</keyword>
<feature type="region of interest" description="Disordered" evidence="6">
    <location>
        <begin position="308"/>
        <end position="397"/>
    </location>
</feature>
<dbReference type="Gene3D" id="2.60.40.740">
    <property type="match status" value="1"/>
</dbReference>
<reference evidence="10 11" key="1">
    <citation type="submission" date="2020-02" db="EMBL/GenBank/DDBJ databases">
        <title>Fructobacillus sp. isolated from paper mulberry of Taiwan.</title>
        <authorList>
            <person name="Lin S.-T."/>
        </authorList>
    </citation>
    <scope>NUCLEOTIDE SEQUENCE [LARGE SCALE GENOMIC DNA]</scope>
    <source>
        <strain evidence="10 11">M1-21</strain>
    </source>
</reference>
<dbReference type="Gene3D" id="2.60.40.1280">
    <property type="match status" value="1"/>
</dbReference>
<proteinExistence type="predicted"/>
<gene>
    <name evidence="10" type="ORF">G6R28_06105</name>
</gene>
<evidence type="ECO:0000313" key="11">
    <source>
        <dbReference type="Proteomes" id="UP000735205"/>
    </source>
</evidence>
<feature type="chain" id="PRO_5045521458" evidence="8">
    <location>
        <begin position="26"/>
        <end position="424"/>
    </location>
</feature>
<keyword evidence="3" id="KW-0964">Secreted</keyword>
<keyword evidence="4 8" id="KW-0732">Signal</keyword>
<dbReference type="Pfam" id="PF05737">
    <property type="entry name" value="Collagen_bind"/>
    <property type="match status" value="1"/>
</dbReference>
<keyword evidence="7" id="KW-0472">Membrane</keyword>
<feature type="compositionally biased region" description="Polar residues" evidence="6">
    <location>
        <begin position="308"/>
        <end position="322"/>
    </location>
</feature>
<feature type="compositionally biased region" description="Polar residues" evidence="6">
    <location>
        <begin position="335"/>
        <end position="346"/>
    </location>
</feature>
<feature type="signal peptide" evidence="8">
    <location>
        <begin position="1"/>
        <end position="25"/>
    </location>
</feature>
<organism evidence="10 11">
    <name type="scientific">Fructobacillus papyrifericola</name>
    <dbReference type="NCBI Taxonomy" id="2713172"/>
    <lineage>
        <taxon>Bacteria</taxon>
        <taxon>Bacillati</taxon>
        <taxon>Bacillota</taxon>
        <taxon>Bacilli</taxon>
        <taxon>Lactobacillales</taxon>
        <taxon>Lactobacillaceae</taxon>
        <taxon>Fructobacillus</taxon>
    </lineage>
</organism>
<dbReference type="PROSITE" id="PS50847">
    <property type="entry name" value="GRAM_POS_ANCHORING"/>
    <property type="match status" value="1"/>
</dbReference>
<evidence type="ECO:0000256" key="4">
    <source>
        <dbReference type="ARBA" id="ARBA00022729"/>
    </source>
</evidence>
<evidence type="ECO:0000313" key="10">
    <source>
        <dbReference type="EMBL" id="MBS9336801.1"/>
    </source>
</evidence>
<dbReference type="InterPro" id="IPR008966">
    <property type="entry name" value="Adhesion_dom_sf"/>
</dbReference>
<evidence type="ECO:0000256" key="3">
    <source>
        <dbReference type="ARBA" id="ARBA00022525"/>
    </source>
</evidence>